<feature type="transmembrane region" description="Helical" evidence="6">
    <location>
        <begin position="12"/>
        <end position="30"/>
    </location>
</feature>
<dbReference type="PANTHER" id="PTHR30619">
    <property type="entry name" value="DNA INTERNALIZATION/COMPETENCE PROTEIN COMEC/REC2"/>
    <property type="match status" value="1"/>
</dbReference>
<dbReference type="Proteomes" id="UP000009286">
    <property type="component" value="Chromosome"/>
</dbReference>
<dbReference type="InterPro" id="IPR004477">
    <property type="entry name" value="ComEC_N"/>
</dbReference>
<feature type="transmembrane region" description="Helical" evidence="6">
    <location>
        <begin position="297"/>
        <end position="316"/>
    </location>
</feature>
<dbReference type="eggNOG" id="COG0658">
    <property type="taxonomic scope" value="Bacteria"/>
</dbReference>
<feature type="transmembrane region" description="Helical" evidence="6">
    <location>
        <begin position="36"/>
        <end position="54"/>
    </location>
</feature>
<evidence type="ECO:0000313" key="9">
    <source>
        <dbReference type="EMBL" id="AEP09643.1"/>
    </source>
</evidence>
<feature type="transmembrane region" description="Helical" evidence="6">
    <location>
        <begin position="253"/>
        <end position="277"/>
    </location>
</feature>
<keyword evidence="5 6" id="KW-0472">Membrane</keyword>
<dbReference type="OrthoDB" id="9790149at2"/>
<dbReference type="KEGG" id="mai:MICA_1321"/>
<evidence type="ECO:0000256" key="3">
    <source>
        <dbReference type="ARBA" id="ARBA00022692"/>
    </source>
</evidence>
<keyword evidence="10" id="KW-1185">Reference proteome</keyword>
<proteinExistence type="predicted"/>
<dbReference type="InterPro" id="IPR025405">
    <property type="entry name" value="DUF4131"/>
</dbReference>
<feature type="domain" description="DUF4131" evidence="8">
    <location>
        <begin position="33"/>
        <end position="194"/>
    </location>
</feature>
<sequence>MAAVIAAQRPHYVLWLPVLLGAGICAYFSLKFEPSWVGALAVLLAPALAVLWQWRRARAGGSVALLLLFGLALAFGAGFAAGKVRTEMVRGPVLEKQMRFANVTGTIRSLELLESGRGSRAVLDDLSIEEIASEKTPRRIRMTISKDEGLRPGQRIRVLGGLNPPSAPVAPGSFDFQRYAYFRELGAMGFAYKAPEILSEQKGGFYQGLENYRLMLAQAAKEHVGERETGVVIALLTGERAAMSEDLWDDVRIAGLAHIIAISGMNIGMAAGAAFFLSRLLMALFPRFALYHPIKSYAAVIAFIAAFAYALIVGMSVPTFRALIMTGLFLMAIGLNRSPFSMRLAAVSAGALLLFYPDILLGASFQMSFAAVIGLIWFYDVTRDWWVEAYTKAGWLQRAMIYLAGVCLTTILATIVTAPFSLYHFQQVATYGVAANFIVVPLASFIIMPLAILVYFLAPLGLADWPLAGMAWGVDVMLDIARIVAGWPHAVVHWPVWSGAALGIMTFGMLFMLLWAGRSRWLGLLPLAVGMVMVVVATPPDILISSTGKLWAARMDSDRMMISSRVADRFTAEVWTQESGLPEGSTEKIPNEGLYQGENGMVSCDADACRMEMDGAKVAFVNQPAALATDCAWADVVVARMPVEKECAAGAVIDRFDVWRNGSVAIWVRDGEEPVIRSVRDLRGDRPWAMNNGR</sequence>
<feature type="transmembrane region" description="Helical" evidence="6">
    <location>
        <begin position="494"/>
        <end position="514"/>
    </location>
</feature>
<dbReference type="PANTHER" id="PTHR30619:SF1">
    <property type="entry name" value="RECOMBINATION PROTEIN 2"/>
    <property type="match status" value="1"/>
</dbReference>
<dbReference type="HOGENOM" id="CLU_011826_1_0_5"/>
<feature type="transmembrane region" description="Helical" evidence="6">
    <location>
        <begin position="434"/>
        <end position="458"/>
    </location>
</feature>
<dbReference type="GO" id="GO:0005886">
    <property type="term" value="C:plasma membrane"/>
    <property type="evidence" value="ECO:0007669"/>
    <property type="project" value="UniProtKB-SubCell"/>
</dbReference>
<accession>G2KSP3</accession>
<gene>
    <name evidence="9" type="ordered locus">MICA_1321</name>
</gene>
<reference evidence="9 10" key="1">
    <citation type="journal article" date="2011" name="BMC Genomics">
        <title>Genomic insights into an obligate epibiotic bacterial predator: Micavibrio aeruginosavorus ARL-13.</title>
        <authorList>
            <person name="Wang Z."/>
            <person name="Kadouri D."/>
            <person name="Wu M."/>
        </authorList>
    </citation>
    <scope>NUCLEOTIDE SEQUENCE [LARGE SCALE GENOMIC DNA]</scope>
    <source>
        <strain evidence="9 10">ARL-13</strain>
    </source>
</reference>
<evidence type="ECO:0000256" key="5">
    <source>
        <dbReference type="ARBA" id="ARBA00023136"/>
    </source>
</evidence>
<keyword evidence="2" id="KW-1003">Cell membrane</keyword>
<name>G2KSP3_MICAA</name>
<feature type="transmembrane region" description="Helical" evidence="6">
    <location>
        <begin position="399"/>
        <end position="422"/>
    </location>
</feature>
<evidence type="ECO:0000259" key="8">
    <source>
        <dbReference type="Pfam" id="PF13567"/>
    </source>
</evidence>
<organism evidence="9 10">
    <name type="scientific">Micavibrio aeruginosavorus (strain ARL-13)</name>
    <dbReference type="NCBI Taxonomy" id="856793"/>
    <lineage>
        <taxon>Bacteria</taxon>
        <taxon>Pseudomonadati</taxon>
        <taxon>Bdellovibrionota</taxon>
        <taxon>Bdellovibrionia</taxon>
        <taxon>Bdellovibrionales</taxon>
        <taxon>Pseudobdellovibrionaceae</taxon>
        <taxon>Micavibrio</taxon>
    </lineage>
</organism>
<dbReference type="Pfam" id="PF13567">
    <property type="entry name" value="DUF4131"/>
    <property type="match status" value="1"/>
</dbReference>
<keyword evidence="4 6" id="KW-1133">Transmembrane helix</keyword>
<feature type="domain" description="ComEC/Rec2-related protein" evidence="7">
    <location>
        <begin position="235"/>
        <end position="517"/>
    </location>
</feature>
<dbReference type="Pfam" id="PF03772">
    <property type="entry name" value="Competence"/>
    <property type="match status" value="1"/>
</dbReference>
<dbReference type="STRING" id="856793.MICA_1321"/>
<evidence type="ECO:0000313" key="10">
    <source>
        <dbReference type="Proteomes" id="UP000009286"/>
    </source>
</evidence>
<comment type="subcellular location">
    <subcellularLocation>
        <location evidence="1">Cell membrane</location>
        <topology evidence="1">Multi-pass membrane protein</topology>
    </subcellularLocation>
</comment>
<dbReference type="AlphaFoldDB" id="G2KSP3"/>
<evidence type="ECO:0000256" key="6">
    <source>
        <dbReference type="SAM" id="Phobius"/>
    </source>
</evidence>
<protein>
    <submittedName>
        <fullName evidence="9">ComEC/Rec2-related domain protein</fullName>
    </submittedName>
</protein>
<keyword evidence="3 6" id="KW-0812">Transmembrane</keyword>
<evidence type="ECO:0000256" key="1">
    <source>
        <dbReference type="ARBA" id="ARBA00004651"/>
    </source>
</evidence>
<feature type="transmembrane region" description="Helical" evidence="6">
    <location>
        <begin position="521"/>
        <end position="539"/>
    </location>
</feature>
<evidence type="ECO:0000259" key="7">
    <source>
        <dbReference type="Pfam" id="PF03772"/>
    </source>
</evidence>
<feature type="transmembrane region" description="Helical" evidence="6">
    <location>
        <begin position="61"/>
        <end position="81"/>
    </location>
</feature>
<evidence type="ECO:0000256" key="2">
    <source>
        <dbReference type="ARBA" id="ARBA00022475"/>
    </source>
</evidence>
<feature type="transmembrane region" description="Helical" evidence="6">
    <location>
        <begin position="352"/>
        <end position="379"/>
    </location>
</feature>
<evidence type="ECO:0000256" key="4">
    <source>
        <dbReference type="ARBA" id="ARBA00022989"/>
    </source>
</evidence>
<dbReference type="NCBIfam" id="TIGR00360">
    <property type="entry name" value="ComEC_N-term"/>
    <property type="match status" value="1"/>
</dbReference>
<dbReference type="InterPro" id="IPR052159">
    <property type="entry name" value="Competence_DNA_uptake"/>
</dbReference>
<dbReference type="EMBL" id="CP002382">
    <property type="protein sequence ID" value="AEP09643.1"/>
    <property type="molecule type" value="Genomic_DNA"/>
</dbReference>